<dbReference type="Gene3D" id="3.40.50.720">
    <property type="entry name" value="NAD(P)-binding Rossmann-like Domain"/>
    <property type="match status" value="1"/>
</dbReference>
<accession>A0A1M5T4D0</accession>
<comment type="subunit">
    <text evidence="2 12">Homodimer.</text>
</comment>
<evidence type="ECO:0000256" key="1">
    <source>
        <dbReference type="ARBA" id="ARBA00004777"/>
    </source>
</evidence>
<dbReference type="FunFam" id="3.40.50.720:FF:000094">
    <property type="entry name" value="Bifunctional protein FolD"/>
    <property type="match status" value="1"/>
</dbReference>
<evidence type="ECO:0000256" key="4">
    <source>
        <dbReference type="ARBA" id="ARBA00022605"/>
    </source>
</evidence>
<evidence type="ECO:0000256" key="3">
    <source>
        <dbReference type="ARBA" id="ARBA00022563"/>
    </source>
</evidence>
<dbReference type="PANTHER" id="PTHR48099:SF5">
    <property type="entry name" value="C-1-TETRAHYDROFOLATE SYNTHASE, CYTOPLASMIC"/>
    <property type="match status" value="1"/>
</dbReference>
<comment type="caution">
    <text evidence="12">Lacks conserved residue(s) required for the propagation of feature annotation.</text>
</comment>
<evidence type="ECO:0000256" key="8">
    <source>
        <dbReference type="ARBA" id="ARBA00023002"/>
    </source>
</evidence>
<keyword evidence="8 12" id="KW-0560">Oxidoreductase</keyword>
<dbReference type="GO" id="GO:0009086">
    <property type="term" value="P:methionine biosynthetic process"/>
    <property type="evidence" value="ECO:0007669"/>
    <property type="project" value="UniProtKB-KW"/>
</dbReference>
<dbReference type="FunFam" id="3.40.50.10860:FF:000005">
    <property type="entry name" value="C-1-tetrahydrofolate synthase, cytoplasmic, putative"/>
    <property type="match status" value="1"/>
</dbReference>
<keyword evidence="9 12" id="KW-0368">Histidine biosynthesis</keyword>
<sequence>MAIILNGKELSKEIEKDIIKHTEYRRNHGLTKPKLISILVGEDGGSIFYANYQAKISEKLGITYECIKLEESITTEDVKSLIKELNNDTEVNGIMLLLPLPKHIDENEVISVINPDKDVDGLTTLNIGRMYKGEKSFIPCTPQSILRLIKSTGLEIEGKETVIIGRSNIVGKPIAQLMLQENSTITVCHSKTKNLKDVCKRADILISCMGKPRFIDKEYVKEGAIVIDVGTTEVEGKITGDVNFEEVSEIASYISPVPGGVGSLTTNILFLNTCIATDME</sequence>
<dbReference type="OrthoDB" id="9803580at2"/>
<evidence type="ECO:0000313" key="16">
    <source>
        <dbReference type="Proteomes" id="UP000184526"/>
    </source>
</evidence>
<evidence type="ECO:0000256" key="2">
    <source>
        <dbReference type="ARBA" id="ARBA00011738"/>
    </source>
</evidence>
<dbReference type="PANTHER" id="PTHR48099">
    <property type="entry name" value="C-1-TETRAHYDROFOLATE SYNTHASE, CYTOPLASMIC-RELATED"/>
    <property type="match status" value="1"/>
</dbReference>
<dbReference type="CDD" id="cd01080">
    <property type="entry name" value="NAD_bind_m-THF_DH_Cyclohyd"/>
    <property type="match status" value="1"/>
</dbReference>
<keyword evidence="3 12" id="KW-0554">One-carbon metabolism</keyword>
<evidence type="ECO:0000256" key="11">
    <source>
        <dbReference type="ARBA" id="ARBA00023268"/>
    </source>
</evidence>
<dbReference type="GO" id="GO:0004488">
    <property type="term" value="F:methylenetetrahydrofolate dehydrogenase (NADP+) activity"/>
    <property type="evidence" value="ECO:0007669"/>
    <property type="project" value="UniProtKB-UniRule"/>
</dbReference>
<dbReference type="InterPro" id="IPR046346">
    <property type="entry name" value="Aminoacid_DH-like_N_sf"/>
</dbReference>
<dbReference type="NCBIfam" id="NF010769">
    <property type="entry name" value="PRK14172.1"/>
    <property type="match status" value="1"/>
</dbReference>
<evidence type="ECO:0000313" key="15">
    <source>
        <dbReference type="EMBL" id="SHH45558.1"/>
    </source>
</evidence>
<keyword evidence="16" id="KW-1185">Reference proteome</keyword>
<keyword evidence="5 12" id="KW-0658">Purine biosynthesis</keyword>
<dbReference type="InterPro" id="IPR020630">
    <property type="entry name" value="THF_DH/CycHdrlase_cat_dom"/>
</dbReference>
<comment type="catalytic activity">
    <reaction evidence="12">
        <text>(6R)-5,10-methylene-5,6,7,8-tetrahydrofolate + NADP(+) = (6R)-5,10-methenyltetrahydrofolate + NADPH</text>
        <dbReference type="Rhea" id="RHEA:22812"/>
        <dbReference type="ChEBI" id="CHEBI:15636"/>
        <dbReference type="ChEBI" id="CHEBI:57455"/>
        <dbReference type="ChEBI" id="CHEBI:57783"/>
        <dbReference type="ChEBI" id="CHEBI:58349"/>
        <dbReference type="EC" id="1.5.1.5"/>
    </reaction>
</comment>
<comment type="similarity">
    <text evidence="12">Belongs to the tetrahydrofolate dehydrogenase/cyclohydrolase family.</text>
</comment>
<dbReference type="HAMAP" id="MF_01576">
    <property type="entry name" value="THF_DHG_CYH"/>
    <property type="match status" value="1"/>
</dbReference>
<gene>
    <name evidence="12" type="primary">folD</name>
    <name evidence="15" type="ORF">SAMN02745196_00429</name>
</gene>
<dbReference type="GO" id="GO:0000105">
    <property type="term" value="P:L-histidine biosynthetic process"/>
    <property type="evidence" value="ECO:0007669"/>
    <property type="project" value="UniProtKB-KW"/>
</dbReference>
<reference evidence="15 16" key="1">
    <citation type="submission" date="2016-11" db="EMBL/GenBank/DDBJ databases">
        <authorList>
            <person name="Jaros S."/>
            <person name="Januszkiewicz K."/>
            <person name="Wedrychowicz H."/>
        </authorList>
    </citation>
    <scope>NUCLEOTIDE SEQUENCE [LARGE SCALE GENOMIC DNA]</scope>
    <source>
        <strain evidence="15 16">DSM 3089</strain>
    </source>
</reference>
<protein>
    <recommendedName>
        <fullName evidence="12">Bifunctional protein FolD</fullName>
    </recommendedName>
    <domain>
        <recommendedName>
            <fullName evidence="12">Methylenetetrahydrofolate dehydrogenase</fullName>
            <ecNumber evidence="12">1.5.1.5</ecNumber>
        </recommendedName>
    </domain>
    <domain>
        <recommendedName>
            <fullName evidence="12">Methenyltetrahydrofolate cyclohydrolase</fullName>
            <ecNumber evidence="12">3.5.4.9</ecNumber>
        </recommendedName>
    </domain>
</protein>
<dbReference type="GO" id="GO:0035999">
    <property type="term" value="P:tetrahydrofolate interconversion"/>
    <property type="evidence" value="ECO:0007669"/>
    <property type="project" value="UniProtKB-UniRule"/>
</dbReference>
<dbReference type="STRING" id="1121306.SAMN02745196_00429"/>
<dbReference type="EC" id="3.5.4.9" evidence="12"/>
<comment type="pathway">
    <text evidence="1 12">One-carbon metabolism; tetrahydrofolate interconversion.</text>
</comment>
<dbReference type="GO" id="GO:0005829">
    <property type="term" value="C:cytosol"/>
    <property type="evidence" value="ECO:0007669"/>
    <property type="project" value="TreeGrafter"/>
</dbReference>
<feature type="binding site" evidence="12">
    <location>
        <begin position="165"/>
        <end position="167"/>
    </location>
    <ligand>
        <name>NADP(+)</name>
        <dbReference type="ChEBI" id="CHEBI:58349"/>
    </ligand>
</feature>
<feature type="domain" description="Tetrahydrofolate dehydrogenase/cyclohydrolase NAD(P)-binding" evidence="14">
    <location>
        <begin position="139"/>
        <end position="277"/>
    </location>
</feature>
<dbReference type="Gene3D" id="3.40.50.10860">
    <property type="entry name" value="Leucine Dehydrogenase, chain A, domain 1"/>
    <property type="match status" value="1"/>
</dbReference>
<proteinExistence type="inferred from homology"/>
<name>A0A1M5T4D0_9CLOT</name>
<dbReference type="InterPro" id="IPR000672">
    <property type="entry name" value="THF_DH/CycHdrlase"/>
</dbReference>
<evidence type="ECO:0000256" key="10">
    <source>
        <dbReference type="ARBA" id="ARBA00023167"/>
    </source>
</evidence>
<dbReference type="EC" id="1.5.1.5" evidence="12"/>
<comment type="catalytic activity">
    <reaction evidence="12">
        <text>(6R)-5,10-methenyltetrahydrofolate + H2O = (6R)-10-formyltetrahydrofolate + H(+)</text>
        <dbReference type="Rhea" id="RHEA:23700"/>
        <dbReference type="ChEBI" id="CHEBI:15377"/>
        <dbReference type="ChEBI" id="CHEBI:15378"/>
        <dbReference type="ChEBI" id="CHEBI:57455"/>
        <dbReference type="ChEBI" id="CHEBI:195366"/>
        <dbReference type="EC" id="3.5.4.9"/>
    </reaction>
</comment>
<dbReference type="RefSeq" id="WP_072829587.1">
    <property type="nucleotide sequence ID" value="NZ_FQXP01000003.1"/>
</dbReference>
<keyword evidence="6 12" id="KW-0378">Hydrolase</keyword>
<keyword evidence="4 12" id="KW-0028">Amino-acid biosynthesis</keyword>
<dbReference type="InterPro" id="IPR020631">
    <property type="entry name" value="THF_DH/CycHdrlase_NAD-bd_dom"/>
</dbReference>
<evidence type="ECO:0000256" key="7">
    <source>
        <dbReference type="ARBA" id="ARBA00022857"/>
    </source>
</evidence>
<dbReference type="PRINTS" id="PR00085">
    <property type="entry name" value="THFDHDRGNASE"/>
</dbReference>
<dbReference type="SUPFAM" id="SSF51735">
    <property type="entry name" value="NAD(P)-binding Rossmann-fold domains"/>
    <property type="match status" value="1"/>
</dbReference>
<evidence type="ECO:0000256" key="5">
    <source>
        <dbReference type="ARBA" id="ARBA00022755"/>
    </source>
</evidence>
<dbReference type="GO" id="GO:0004477">
    <property type="term" value="F:methenyltetrahydrofolate cyclohydrolase activity"/>
    <property type="evidence" value="ECO:0007669"/>
    <property type="project" value="UniProtKB-UniRule"/>
</dbReference>
<evidence type="ECO:0000256" key="6">
    <source>
        <dbReference type="ARBA" id="ARBA00022801"/>
    </source>
</evidence>
<evidence type="ECO:0000259" key="13">
    <source>
        <dbReference type="Pfam" id="PF00763"/>
    </source>
</evidence>
<dbReference type="Pfam" id="PF00763">
    <property type="entry name" value="THF_DHG_CYH"/>
    <property type="match status" value="1"/>
</dbReference>
<evidence type="ECO:0000259" key="14">
    <source>
        <dbReference type="Pfam" id="PF02882"/>
    </source>
</evidence>
<dbReference type="UniPathway" id="UPA00193"/>
<evidence type="ECO:0000256" key="12">
    <source>
        <dbReference type="HAMAP-Rule" id="MF_01576"/>
    </source>
</evidence>
<keyword evidence="7 12" id="KW-0521">NADP</keyword>
<comment type="function">
    <text evidence="12">Catalyzes the oxidation of 5,10-methylenetetrahydrofolate to 5,10-methenyltetrahydrofolate and then the hydrolysis of 5,10-methenyltetrahydrofolate to 10-formyltetrahydrofolate.</text>
</comment>
<keyword evidence="11 12" id="KW-0511">Multifunctional enzyme</keyword>
<organism evidence="15 16">
    <name type="scientific">Clostridium collagenovorans DSM 3089</name>
    <dbReference type="NCBI Taxonomy" id="1121306"/>
    <lineage>
        <taxon>Bacteria</taxon>
        <taxon>Bacillati</taxon>
        <taxon>Bacillota</taxon>
        <taxon>Clostridia</taxon>
        <taxon>Eubacteriales</taxon>
        <taxon>Clostridiaceae</taxon>
        <taxon>Clostridium</taxon>
    </lineage>
</organism>
<evidence type="ECO:0000256" key="9">
    <source>
        <dbReference type="ARBA" id="ARBA00023102"/>
    </source>
</evidence>
<dbReference type="Proteomes" id="UP000184526">
    <property type="component" value="Unassembled WGS sequence"/>
</dbReference>
<dbReference type="Pfam" id="PF02882">
    <property type="entry name" value="THF_DHG_CYH_C"/>
    <property type="match status" value="1"/>
</dbReference>
<dbReference type="EMBL" id="FQXP01000003">
    <property type="protein sequence ID" value="SHH45558.1"/>
    <property type="molecule type" value="Genomic_DNA"/>
</dbReference>
<dbReference type="SUPFAM" id="SSF53223">
    <property type="entry name" value="Aminoacid dehydrogenase-like, N-terminal domain"/>
    <property type="match status" value="1"/>
</dbReference>
<feature type="binding site" evidence="12">
    <location>
        <position position="231"/>
    </location>
    <ligand>
        <name>NADP(+)</name>
        <dbReference type="ChEBI" id="CHEBI:58349"/>
    </ligand>
</feature>
<feature type="domain" description="Tetrahydrofolate dehydrogenase/cyclohydrolase catalytic" evidence="13">
    <location>
        <begin position="5"/>
        <end position="120"/>
    </location>
</feature>
<dbReference type="AlphaFoldDB" id="A0A1M5T4D0"/>
<dbReference type="InterPro" id="IPR036291">
    <property type="entry name" value="NAD(P)-bd_dom_sf"/>
</dbReference>
<dbReference type="GO" id="GO:0006164">
    <property type="term" value="P:purine nucleotide biosynthetic process"/>
    <property type="evidence" value="ECO:0007669"/>
    <property type="project" value="UniProtKB-KW"/>
</dbReference>
<keyword evidence="10 12" id="KW-0486">Methionine biosynthesis</keyword>